<gene>
    <name evidence="2" type="ORF">SAMN02799620_00780</name>
</gene>
<sequence length="126" mass="14002">VLSYLDPTESVQPMPPQRHPGGISAYVGRSTRRYRKLRAAFRHECATEDQPGGTTGRPCWLCGKPIDYSLPDDHPDGFNLDHAYTVADRPDLAEDPANFRPAHKACNGLRGNNDPFIQIGSPSEDW</sequence>
<protein>
    <recommendedName>
        <fullName evidence="4">HNH endonuclease</fullName>
    </recommendedName>
</protein>
<dbReference type="RefSeq" id="WP_220388604.1">
    <property type="nucleotide sequence ID" value="NZ_FMUB01000002.1"/>
</dbReference>
<accession>A0A1G4VFD7</accession>
<dbReference type="Gene3D" id="1.10.30.50">
    <property type="match status" value="1"/>
</dbReference>
<evidence type="ECO:0000256" key="1">
    <source>
        <dbReference type="SAM" id="MobiDB-lite"/>
    </source>
</evidence>
<evidence type="ECO:0000313" key="3">
    <source>
        <dbReference type="Proteomes" id="UP000199707"/>
    </source>
</evidence>
<dbReference type="EMBL" id="FMUB01000002">
    <property type="protein sequence ID" value="SCX05913.1"/>
    <property type="molecule type" value="Genomic_DNA"/>
</dbReference>
<proteinExistence type="predicted"/>
<feature type="region of interest" description="Disordered" evidence="1">
    <location>
        <begin position="92"/>
        <end position="126"/>
    </location>
</feature>
<evidence type="ECO:0008006" key="4">
    <source>
        <dbReference type="Google" id="ProtNLM"/>
    </source>
</evidence>
<evidence type="ECO:0000313" key="2">
    <source>
        <dbReference type="EMBL" id="SCX05913.1"/>
    </source>
</evidence>
<feature type="region of interest" description="Disordered" evidence="1">
    <location>
        <begin position="1"/>
        <end position="25"/>
    </location>
</feature>
<feature type="non-terminal residue" evidence="2">
    <location>
        <position position="1"/>
    </location>
</feature>
<name>A0A1G4VFD7_9MYCO</name>
<reference evidence="3" key="1">
    <citation type="submission" date="2016-10" db="EMBL/GenBank/DDBJ databases">
        <authorList>
            <person name="Varghese N."/>
            <person name="Submissions S."/>
        </authorList>
    </citation>
    <scope>NUCLEOTIDE SEQUENCE [LARGE SCALE GENOMIC DNA]</scope>
    <source>
        <strain evidence="3">UNC267MFSha1.1M11</strain>
    </source>
</reference>
<dbReference type="STRING" id="1502745.SAMN02799620_00780"/>
<organism evidence="2 3">
    <name type="scientific">Mycolicibacterium fluoranthenivorans</name>
    <dbReference type="NCBI Taxonomy" id="258505"/>
    <lineage>
        <taxon>Bacteria</taxon>
        <taxon>Bacillati</taxon>
        <taxon>Actinomycetota</taxon>
        <taxon>Actinomycetes</taxon>
        <taxon>Mycobacteriales</taxon>
        <taxon>Mycobacteriaceae</taxon>
        <taxon>Mycolicibacterium</taxon>
    </lineage>
</organism>
<dbReference type="Proteomes" id="UP000199707">
    <property type="component" value="Unassembled WGS sequence"/>
</dbReference>
<dbReference type="AlphaFoldDB" id="A0A1G4VFD7"/>